<accession>A0AAJ0LG35</accession>
<dbReference type="PANTHER" id="PTHR10196">
    <property type="entry name" value="SUGAR KINASE"/>
    <property type="match status" value="1"/>
</dbReference>
<dbReference type="AlphaFoldDB" id="A0AAJ0LG35"/>
<comment type="similarity">
    <text evidence="1">Belongs to the FGGY kinase family.</text>
</comment>
<dbReference type="GO" id="GO:0005829">
    <property type="term" value="C:cytosol"/>
    <property type="evidence" value="ECO:0007669"/>
    <property type="project" value="TreeGrafter"/>
</dbReference>
<keyword evidence="3" id="KW-0547">Nucleotide-binding</keyword>
<organism evidence="7 8">
    <name type="scientific">Pseudomonas parafulva</name>
    <dbReference type="NCBI Taxonomy" id="157782"/>
    <lineage>
        <taxon>Bacteria</taxon>
        <taxon>Pseudomonadati</taxon>
        <taxon>Pseudomonadota</taxon>
        <taxon>Gammaproteobacteria</taxon>
        <taxon>Pseudomonadales</taxon>
        <taxon>Pseudomonadaceae</taxon>
        <taxon>Pseudomonas</taxon>
    </lineage>
</organism>
<feature type="domain" description="Carbohydrate kinase FGGY C-terminal" evidence="6">
    <location>
        <begin position="2"/>
        <end position="74"/>
    </location>
</feature>
<name>A0AAJ0LG35_9PSED</name>
<evidence type="ECO:0000313" key="7">
    <source>
        <dbReference type="EMBL" id="KTT10693.1"/>
    </source>
</evidence>
<dbReference type="Proteomes" id="UP000071644">
    <property type="component" value="Unassembled WGS sequence"/>
</dbReference>
<dbReference type="GO" id="GO:0019563">
    <property type="term" value="P:glycerol catabolic process"/>
    <property type="evidence" value="ECO:0007669"/>
    <property type="project" value="TreeGrafter"/>
</dbReference>
<evidence type="ECO:0000256" key="5">
    <source>
        <dbReference type="ARBA" id="ARBA00022840"/>
    </source>
</evidence>
<keyword evidence="2" id="KW-0808">Transferase</keyword>
<evidence type="ECO:0000313" key="8">
    <source>
        <dbReference type="Proteomes" id="UP000071644"/>
    </source>
</evidence>
<dbReference type="SUPFAM" id="SSF53067">
    <property type="entry name" value="Actin-like ATPase domain"/>
    <property type="match status" value="1"/>
</dbReference>
<evidence type="ECO:0000256" key="2">
    <source>
        <dbReference type="ARBA" id="ARBA00022679"/>
    </source>
</evidence>
<evidence type="ECO:0000256" key="3">
    <source>
        <dbReference type="ARBA" id="ARBA00022741"/>
    </source>
</evidence>
<dbReference type="EMBL" id="LDSN01000154">
    <property type="protein sequence ID" value="KTT10693.1"/>
    <property type="molecule type" value="Genomic_DNA"/>
</dbReference>
<dbReference type="Gene3D" id="3.30.420.40">
    <property type="match status" value="1"/>
</dbReference>
<keyword evidence="4" id="KW-0418">Kinase</keyword>
<dbReference type="InterPro" id="IPR018485">
    <property type="entry name" value="FGGY_C"/>
</dbReference>
<evidence type="ECO:0000256" key="4">
    <source>
        <dbReference type="ARBA" id="ARBA00022777"/>
    </source>
</evidence>
<proteinExistence type="inferred from homology"/>
<sequence length="106" mass="11476">MGAALEAIAYQIRDVFEAMQQGRPTSLDVLWVDGGAARHEWLLRFQAALLQRPVICSLSPEVSALGAAHLAGHALGWWQDAAALSGAGDQRGTLVQLQIHDRFSRS</sequence>
<dbReference type="PANTHER" id="PTHR10196:SF69">
    <property type="entry name" value="GLYCEROL KINASE"/>
    <property type="match status" value="1"/>
</dbReference>
<reference evidence="7 8" key="1">
    <citation type="journal article" date="2016" name="Front. Microbiol.">
        <title>Genomic Resource of Rice Seed Associated Bacteria.</title>
        <authorList>
            <person name="Midha S."/>
            <person name="Bansal K."/>
            <person name="Sharma S."/>
            <person name="Kumar N."/>
            <person name="Patil P.P."/>
            <person name="Chaudhry V."/>
            <person name="Patil P.B."/>
        </authorList>
    </citation>
    <scope>NUCLEOTIDE SEQUENCE [LARGE SCALE GENOMIC DNA]</scope>
    <source>
        <strain evidence="7 8">NS96</strain>
    </source>
</reference>
<dbReference type="GO" id="GO:0005524">
    <property type="term" value="F:ATP binding"/>
    <property type="evidence" value="ECO:0007669"/>
    <property type="project" value="UniProtKB-KW"/>
</dbReference>
<dbReference type="GO" id="GO:0004370">
    <property type="term" value="F:glycerol kinase activity"/>
    <property type="evidence" value="ECO:0007669"/>
    <property type="project" value="TreeGrafter"/>
</dbReference>
<dbReference type="Pfam" id="PF02782">
    <property type="entry name" value="FGGY_C"/>
    <property type="match status" value="1"/>
</dbReference>
<protein>
    <recommendedName>
        <fullName evidence="6">Carbohydrate kinase FGGY C-terminal domain-containing protein</fullName>
    </recommendedName>
</protein>
<comment type="caution">
    <text evidence="7">The sequence shown here is derived from an EMBL/GenBank/DDBJ whole genome shotgun (WGS) entry which is preliminary data.</text>
</comment>
<evidence type="ECO:0000256" key="1">
    <source>
        <dbReference type="ARBA" id="ARBA00009156"/>
    </source>
</evidence>
<dbReference type="InterPro" id="IPR043129">
    <property type="entry name" value="ATPase_NBD"/>
</dbReference>
<gene>
    <name evidence="7" type="ORF">NS96R_21375</name>
</gene>
<keyword evidence="5" id="KW-0067">ATP-binding</keyword>
<evidence type="ECO:0000259" key="6">
    <source>
        <dbReference type="Pfam" id="PF02782"/>
    </source>
</evidence>